<reference evidence="3 5" key="1">
    <citation type="submission" date="2015-04" db="EMBL/GenBank/DDBJ databases">
        <title>Draft genome sequence of Rathayibacter toxicus strain FH-142 (AKA 70134 or CS 32), a Western Australian isolate.</title>
        <authorList>
            <consortium name="Consortium for Microbial Forensics and Genomics (microFORGE)"/>
            <person name="Knight B.M."/>
            <person name="Roberts D.P."/>
            <person name="Lin D."/>
            <person name="Hari K."/>
            <person name="Fletcher J."/>
            <person name="Melcher U."/>
            <person name="Blagden T."/>
            <person name="Luster D.G."/>
            <person name="Sechler A.J."/>
            <person name="Schneider W.L."/>
            <person name="Winegar R.A."/>
        </authorList>
    </citation>
    <scope>NUCLEOTIDE SEQUENCE [LARGE SCALE GENOMIC DNA]</scope>
    <source>
        <strain evidence="3 5">FH142</strain>
    </source>
</reference>
<dbReference type="RefSeq" id="WP_042733996.1">
    <property type="nucleotide sequence ID" value="NZ_CP010848.1"/>
</dbReference>
<dbReference type="SMART" id="SM00829">
    <property type="entry name" value="PKS_ER"/>
    <property type="match status" value="1"/>
</dbReference>
<dbReference type="Gene3D" id="3.90.180.10">
    <property type="entry name" value="Medium-chain alcohol dehydrogenases, catalytic domain"/>
    <property type="match status" value="1"/>
</dbReference>
<dbReference type="Proteomes" id="UP000237966">
    <property type="component" value="Unassembled WGS sequence"/>
</dbReference>
<comment type="caution">
    <text evidence="3">The sequence shown here is derived from an EMBL/GenBank/DDBJ whole genome shotgun (WGS) entry which is preliminary data.</text>
</comment>
<dbReference type="Pfam" id="PF00107">
    <property type="entry name" value="ADH_zinc_N"/>
    <property type="match status" value="1"/>
</dbReference>
<dbReference type="AlphaFoldDB" id="A0A0C5B9E7"/>
<feature type="domain" description="Enoyl reductase (ER)" evidence="2">
    <location>
        <begin position="18"/>
        <end position="333"/>
    </location>
</feature>
<dbReference type="PANTHER" id="PTHR43205:SF7">
    <property type="entry name" value="PROSTAGLANDIN REDUCTASE 1"/>
    <property type="match status" value="1"/>
</dbReference>
<dbReference type="SUPFAM" id="SSF50129">
    <property type="entry name" value="GroES-like"/>
    <property type="match status" value="1"/>
</dbReference>
<dbReference type="KEGG" id="rtc:APU90_01675"/>
<dbReference type="InterPro" id="IPR011032">
    <property type="entry name" value="GroES-like_sf"/>
</dbReference>
<protein>
    <submittedName>
        <fullName evidence="3">NADP-dependent oxidoreductase</fullName>
    </submittedName>
</protein>
<dbReference type="STRING" id="145458.APU90_01675"/>
<reference evidence="4 6" key="2">
    <citation type="submission" date="2018-02" db="EMBL/GenBank/DDBJ databases">
        <title>Bacteriophage NCPPB3778 and a type I-E CRISPR drive the evolution of the US Biological Select Agent, Rathayibacter toxicus.</title>
        <authorList>
            <person name="Davis E.W.II."/>
            <person name="Tabima J.F."/>
            <person name="Weisberg A.J."/>
            <person name="Lopes L.D."/>
            <person name="Wiseman M.S."/>
            <person name="Wiseman M.S."/>
            <person name="Pupko T."/>
            <person name="Belcher M.S."/>
            <person name="Sechler A.J."/>
            <person name="Tancos M.A."/>
            <person name="Schroeder B.K."/>
            <person name="Murray T.D."/>
            <person name="Luster D.G."/>
            <person name="Schneider W.L."/>
            <person name="Rogers E."/>
            <person name="Andreote F.D."/>
            <person name="Grunwald N.J."/>
            <person name="Putnam M.L."/>
            <person name="Chang J.H."/>
        </authorList>
    </citation>
    <scope>NUCLEOTIDE SEQUENCE [LARGE SCALE GENOMIC DNA]</scope>
    <source>
        <strain evidence="4 6">FH99</strain>
    </source>
</reference>
<evidence type="ECO:0000259" key="2">
    <source>
        <dbReference type="SMART" id="SM00829"/>
    </source>
</evidence>
<dbReference type="PANTHER" id="PTHR43205">
    <property type="entry name" value="PROSTAGLANDIN REDUCTASE"/>
    <property type="match status" value="1"/>
</dbReference>
<dbReference type="Proteomes" id="UP000052979">
    <property type="component" value="Unassembled WGS sequence"/>
</dbReference>
<dbReference type="SUPFAM" id="SSF51735">
    <property type="entry name" value="NAD(P)-binding Rossmann-fold domains"/>
    <property type="match status" value="1"/>
</dbReference>
<dbReference type="InterPro" id="IPR020843">
    <property type="entry name" value="ER"/>
</dbReference>
<dbReference type="PATRIC" id="fig|145458.7.peg.1106"/>
<accession>A0A0C5B9E7</accession>
<keyword evidence="1" id="KW-0560">Oxidoreductase</keyword>
<dbReference type="InterPro" id="IPR041694">
    <property type="entry name" value="ADH_N_2"/>
</dbReference>
<name>A0A0C5B9E7_9MICO</name>
<evidence type="ECO:0000313" key="4">
    <source>
        <dbReference type="EMBL" id="PPI15091.1"/>
    </source>
</evidence>
<dbReference type="CDD" id="cd05288">
    <property type="entry name" value="PGDH"/>
    <property type="match status" value="1"/>
</dbReference>
<dbReference type="OrthoDB" id="9805663at2"/>
<sequence length="338" mass="35899">MSVISTQIQLVRRPQGWPVPDDFQTAHISYNEPTAGEIRVQNAFLSVDPYMRGRMNDTKSYTPPYPLGETMTGGAIGRVTASADPAFPVGSVVLHQLGWRDVAQAPSTQFRIVPELPDMPLSLYLGILGLTGMTAYVGLTAIAELTAGDIVFVSAAAGAVGSAAGQIARLLGASVVLGSAGSPEKVALLTGKYGFDAAFNYHERPVRTQLAENAPDGIDVYFDNVGGDHLEAALDVFRDGGRAALCGAITSYNSTDAVPGPDNMANIITRGLTLRGFTLTGYLDRAAEFHRLMTGWLAEGRIVYDETVVDGIDHTVDAFLSMMRGSNKGKMIVRLGSA</sequence>
<dbReference type="InterPro" id="IPR013149">
    <property type="entry name" value="ADH-like_C"/>
</dbReference>
<organism evidence="3 5">
    <name type="scientific">Rathayibacter toxicus</name>
    <dbReference type="NCBI Taxonomy" id="145458"/>
    <lineage>
        <taxon>Bacteria</taxon>
        <taxon>Bacillati</taxon>
        <taxon>Actinomycetota</taxon>
        <taxon>Actinomycetes</taxon>
        <taxon>Micrococcales</taxon>
        <taxon>Microbacteriaceae</taxon>
        <taxon>Rathayibacter</taxon>
    </lineage>
</organism>
<keyword evidence="5" id="KW-1185">Reference proteome</keyword>
<evidence type="ECO:0000313" key="3">
    <source>
        <dbReference type="EMBL" id="KKM44739.1"/>
    </source>
</evidence>
<dbReference type="GO" id="GO:0016628">
    <property type="term" value="F:oxidoreductase activity, acting on the CH-CH group of donors, NAD or NADP as acceptor"/>
    <property type="evidence" value="ECO:0007669"/>
    <property type="project" value="InterPro"/>
</dbReference>
<proteinExistence type="predicted"/>
<dbReference type="Gene3D" id="3.40.50.720">
    <property type="entry name" value="NAD(P)-binding Rossmann-like Domain"/>
    <property type="match status" value="1"/>
</dbReference>
<dbReference type="FunFam" id="3.40.50.720:FF:000121">
    <property type="entry name" value="Prostaglandin reductase 2"/>
    <property type="match status" value="1"/>
</dbReference>
<evidence type="ECO:0000313" key="6">
    <source>
        <dbReference type="Proteomes" id="UP000237966"/>
    </source>
</evidence>
<dbReference type="EMBL" id="LBFI01000053">
    <property type="protein sequence ID" value="KKM44739.1"/>
    <property type="molecule type" value="Genomic_DNA"/>
</dbReference>
<dbReference type="Pfam" id="PF16884">
    <property type="entry name" value="ADH_N_2"/>
    <property type="match status" value="1"/>
</dbReference>
<dbReference type="InterPro" id="IPR036291">
    <property type="entry name" value="NAD(P)-bd_dom_sf"/>
</dbReference>
<dbReference type="EMBL" id="PSWU01000007">
    <property type="protein sequence ID" value="PPI15091.1"/>
    <property type="molecule type" value="Genomic_DNA"/>
</dbReference>
<dbReference type="eggNOG" id="COG2130">
    <property type="taxonomic scope" value="Bacteria"/>
</dbReference>
<dbReference type="GeneID" id="93667400"/>
<gene>
    <name evidence="4" type="ORF">C5C51_04570</name>
    <name evidence="3" type="ORF">VT73_09640</name>
</gene>
<evidence type="ECO:0000313" key="5">
    <source>
        <dbReference type="Proteomes" id="UP000052979"/>
    </source>
</evidence>
<evidence type="ECO:0000256" key="1">
    <source>
        <dbReference type="ARBA" id="ARBA00023002"/>
    </source>
</evidence>
<dbReference type="KEGG" id="rtx:TI83_04800"/>
<dbReference type="InterPro" id="IPR045010">
    <property type="entry name" value="MDR_fam"/>
</dbReference>